<dbReference type="EMBL" id="BMPE01000021">
    <property type="protein sequence ID" value="GGL16066.1"/>
    <property type="molecule type" value="Genomic_DNA"/>
</dbReference>
<name>A0ABQ2FQ64_9DEIO</name>
<evidence type="ECO:0000259" key="1">
    <source>
        <dbReference type="Pfam" id="PF00182"/>
    </source>
</evidence>
<dbReference type="Gene3D" id="1.10.530.10">
    <property type="match status" value="1"/>
</dbReference>
<dbReference type="InterPro" id="IPR000726">
    <property type="entry name" value="Glyco_hydro_19_cat"/>
</dbReference>
<dbReference type="InterPro" id="IPR052354">
    <property type="entry name" value="Cell_Wall_Dynamics_Protein"/>
</dbReference>
<accession>A0ABQ2FQ64</accession>
<evidence type="ECO:0000313" key="2">
    <source>
        <dbReference type="EMBL" id="GGL16066.1"/>
    </source>
</evidence>
<keyword evidence="3" id="KW-1185">Reference proteome</keyword>
<dbReference type="Pfam" id="PF00182">
    <property type="entry name" value="Glyco_hydro_19"/>
    <property type="match status" value="1"/>
</dbReference>
<comment type="caution">
    <text evidence="2">The sequence shown here is derived from an EMBL/GenBank/DDBJ whole genome shotgun (WGS) entry which is preliminary data.</text>
</comment>
<evidence type="ECO:0000313" key="3">
    <source>
        <dbReference type="Proteomes" id="UP000604341"/>
    </source>
</evidence>
<proteinExistence type="predicted"/>
<organism evidence="2 3">
    <name type="scientific">Deinococcus radiotolerans</name>
    <dbReference type="NCBI Taxonomy" id="1309407"/>
    <lineage>
        <taxon>Bacteria</taxon>
        <taxon>Thermotogati</taxon>
        <taxon>Deinococcota</taxon>
        <taxon>Deinococci</taxon>
        <taxon>Deinococcales</taxon>
        <taxon>Deinococcaceae</taxon>
        <taxon>Deinococcus</taxon>
    </lineage>
</organism>
<sequence length="238" mass="25962">MTLITPDLIRALNARHPRPDVAAAKLGAAFDRYGLSTPRVVAMAIAQLMHESGLIPQEENLSYRATRIRQVWPSRFPTLASAEAVAFNPRALGDLVYSGRMGNGPSEGFAYRGRGMIQLTGKANYQTYGRLTGFDLVGQPDLLLQYGVSALVAGAFWQSHGLNAPAERGDVLAVTRAINGGTTGLDDRERLYQRALNRVPRYGLLGTDAPLDPQRDEAHDLDTREELYTRALSALGAR</sequence>
<dbReference type="InterPro" id="IPR023346">
    <property type="entry name" value="Lysozyme-like_dom_sf"/>
</dbReference>
<dbReference type="PANTHER" id="PTHR34408:SF1">
    <property type="entry name" value="GLYCOSYL HYDROLASE FAMILY 19 DOMAIN-CONTAINING PROTEIN HI_1415"/>
    <property type="match status" value="1"/>
</dbReference>
<dbReference type="PANTHER" id="PTHR34408">
    <property type="entry name" value="FAMILY PROTEIN, PUTATIVE-RELATED"/>
    <property type="match status" value="1"/>
</dbReference>
<feature type="domain" description="Glycoside hydrolase family 19 catalytic" evidence="1">
    <location>
        <begin position="107"/>
        <end position="167"/>
    </location>
</feature>
<dbReference type="SUPFAM" id="SSF53955">
    <property type="entry name" value="Lysozyme-like"/>
    <property type="match status" value="1"/>
</dbReference>
<gene>
    <name evidence="2" type="ORF">GCM10010844_38680</name>
</gene>
<dbReference type="RefSeq" id="WP_189070622.1">
    <property type="nucleotide sequence ID" value="NZ_BMPE01000021.1"/>
</dbReference>
<protein>
    <recommendedName>
        <fullName evidence="1">Glycoside hydrolase family 19 catalytic domain-containing protein</fullName>
    </recommendedName>
</protein>
<reference evidence="3" key="1">
    <citation type="journal article" date="2019" name="Int. J. Syst. Evol. Microbiol.">
        <title>The Global Catalogue of Microorganisms (GCM) 10K type strain sequencing project: providing services to taxonomists for standard genome sequencing and annotation.</title>
        <authorList>
            <consortium name="The Broad Institute Genomics Platform"/>
            <consortium name="The Broad Institute Genome Sequencing Center for Infectious Disease"/>
            <person name="Wu L."/>
            <person name="Ma J."/>
        </authorList>
    </citation>
    <scope>NUCLEOTIDE SEQUENCE [LARGE SCALE GENOMIC DNA]</scope>
    <source>
        <strain evidence="3">JCM 19173</strain>
    </source>
</reference>
<dbReference type="Proteomes" id="UP000604341">
    <property type="component" value="Unassembled WGS sequence"/>
</dbReference>